<comment type="caution">
    <text evidence="2">The sequence shown here is derived from an EMBL/GenBank/DDBJ whole genome shotgun (WGS) entry which is preliminary data.</text>
</comment>
<name>A0ABC8JLG1_ERUVS</name>
<sequence>MVLSSEQNRTPVSHRLGGLASISSREKTRLALLAAEAIPVIPVPSTDVNVEPPLVLSSERSRIPAALRLGGIALISSSEKTRLAVLAAETSPVETDPTGNATTATSAAKRKSTRVVRKRVARSPLQGLKLKKANVARSLNPPKKRLCTGKSWTK</sequence>
<gene>
    <name evidence="2" type="ORF">ERUC_LOCUS9748</name>
</gene>
<dbReference type="AlphaFoldDB" id="A0ABC8JLG1"/>
<dbReference type="Proteomes" id="UP001642260">
    <property type="component" value="Unassembled WGS sequence"/>
</dbReference>
<protein>
    <submittedName>
        <fullName evidence="2">Uncharacterized protein</fullName>
    </submittedName>
</protein>
<dbReference type="EMBL" id="CAKOAT010098155">
    <property type="protein sequence ID" value="CAH8322927.1"/>
    <property type="molecule type" value="Genomic_DNA"/>
</dbReference>
<accession>A0ABC8JLG1</accession>
<evidence type="ECO:0000313" key="3">
    <source>
        <dbReference type="Proteomes" id="UP001642260"/>
    </source>
</evidence>
<evidence type="ECO:0000313" key="2">
    <source>
        <dbReference type="EMBL" id="CAH8322927.1"/>
    </source>
</evidence>
<feature type="compositionally biased region" description="Basic residues" evidence="1">
    <location>
        <begin position="108"/>
        <end position="120"/>
    </location>
</feature>
<reference evidence="2 3" key="1">
    <citation type="submission" date="2022-03" db="EMBL/GenBank/DDBJ databases">
        <authorList>
            <person name="Macdonald S."/>
            <person name="Ahmed S."/>
            <person name="Newling K."/>
        </authorList>
    </citation>
    <scope>NUCLEOTIDE SEQUENCE [LARGE SCALE GENOMIC DNA]</scope>
</reference>
<feature type="region of interest" description="Disordered" evidence="1">
    <location>
        <begin position="90"/>
        <end position="120"/>
    </location>
</feature>
<keyword evidence="3" id="KW-1185">Reference proteome</keyword>
<evidence type="ECO:0000256" key="1">
    <source>
        <dbReference type="SAM" id="MobiDB-lite"/>
    </source>
</evidence>
<proteinExistence type="predicted"/>
<organism evidence="2 3">
    <name type="scientific">Eruca vesicaria subsp. sativa</name>
    <name type="common">Garden rocket</name>
    <name type="synonym">Eruca sativa</name>
    <dbReference type="NCBI Taxonomy" id="29727"/>
    <lineage>
        <taxon>Eukaryota</taxon>
        <taxon>Viridiplantae</taxon>
        <taxon>Streptophyta</taxon>
        <taxon>Embryophyta</taxon>
        <taxon>Tracheophyta</taxon>
        <taxon>Spermatophyta</taxon>
        <taxon>Magnoliopsida</taxon>
        <taxon>eudicotyledons</taxon>
        <taxon>Gunneridae</taxon>
        <taxon>Pentapetalae</taxon>
        <taxon>rosids</taxon>
        <taxon>malvids</taxon>
        <taxon>Brassicales</taxon>
        <taxon>Brassicaceae</taxon>
        <taxon>Brassiceae</taxon>
        <taxon>Eruca</taxon>
    </lineage>
</organism>